<feature type="transmembrane region" description="Helical" evidence="6">
    <location>
        <begin position="54"/>
        <end position="71"/>
    </location>
</feature>
<accession>A0A8J2TPZ0</accession>
<reference evidence="8" key="1">
    <citation type="journal article" date="2014" name="Int. J. Syst. Evol. Microbiol.">
        <title>Complete genome sequence of Corynebacterium casei LMG S-19264T (=DSM 44701T), isolated from a smear-ripened cheese.</title>
        <authorList>
            <consortium name="US DOE Joint Genome Institute (JGI-PGF)"/>
            <person name="Walter F."/>
            <person name="Albersmeier A."/>
            <person name="Kalinowski J."/>
            <person name="Ruckert C."/>
        </authorList>
    </citation>
    <scope>NUCLEOTIDE SEQUENCE</scope>
    <source>
        <strain evidence="8">CGMCC 1.12360</strain>
    </source>
</reference>
<dbReference type="SUPFAM" id="SSF103473">
    <property type="entry name" value="MFS general substrate transporter"/>
    <property type="match status" value="1"/>
</dbReference>
<evidence type="ECO:0000259" key="7">
    <source>
        <dbReference type="PROSITE" id="PS50850"/>
    </source>
</evidence>
<organism evidence="8 9">
    <name type="scientific">Compostibacillus humi</name>
    <dbReference type="NCBI Taxonomy" id="1245525"/>
    <lineage>
        <taxon>Bacteria</taxon>
        <taxon>Bacillati</taxon>
        <taxon>Bacillota</taxon>
        <taxon>Bacilli</taxon>
        <taxon>Bacillales</taxon>
        <taxon>Bacillaceae</taxon>
        <taxon>Compostibacillus</taxon>
    </lineage>
</organism>
<feature type="transmembrane region" description="Helical" evidence="6">
    <location>
        <begin position="121"/>
        <end position="140"/>
    </location>
</feature>
<feature type="transmembrane region" description="Helical" evidence="6">
    <location>
        <begin position="217"/>
        <end position="240"/>
    </location>
</feature>
<feature type="transmembrane region" description="Helical" evidence="6">
    <location>
        <begin position="160"/>
        <end position="181"/>
    </location>
</feature>
<evidence type="ECO:0000256" key="1">
    <source>
        <dbReference type="ARBA" id="ARBA00004651"/>
    </source>
</evidence>
<keyword evidence="3 6" id="KW-0812">Transmembrane</keyword>
<gene>
    <name evidence="8" type="ORF">GCM10010978_25740</name>
</gene>
<dbReference type="GO" id="GO:0005886">
    <property type="term" value="C:plasma membrane"/>
    <property type="evidence" value="ECO:0007669"/>
    <property type="project" value="UniProtKB-SubCell"/>
</dbReference>
<evidence type="ECO:0000313" key="9">
    <source>
        <dbReference type="Proteomes" id="UP000602050"/>
    </source>
</evidence>
<dbReference type="Gene3D" id="1.20.1250.20">
    <property type="entry name" value="MFS general substrate transporter like domains"/>
    <property type="match status" value="2"/>
</dbReference>
<feature type="transmembrane region" description="Helical" evidence="6">
    <location>
        <begin position="77"/>
        <end position="100"/>
    </location>
</feature>
<evidence type="ECO:0000256" key="2">
    <source>
        <dbReference type="ARBA" id="ARBA00022448"/>
    </source>
</evidence>
<keyword evidence="4 6" id="KW-1133">Transmembrane helix</keyword>
<dbReference type="Proteomes" id="UP000602050">
    <property type="component" value="Unassembled WGS sequence"/>
</dbReference>
<name>A0A8J2TPZ0_9BACI</name>
<evidence type="ECO:0000256" key="5">
    <source>
        <dbReference type="ARBA" id="ARBA00023136"/>
    </source>
</evidence>
<proteinExistence type="predicted"/>
<reference evidence="8" key="2">
    <citation type="submission" date="2020-09" db="EMBL/GenBank/DDBJ databases">
        <authorList>
            <person name="Sun Q."/>
            <person name="Zhou Y."/>
        </authorList>
    </citation>
    <scope>NUCLEOTIDE SEQUENCE</scope>
    <source>
        <strain evidence="8">CGMCC 1.12360</strain>
    </source>
</reference>
<dbReference type="PANTHER" id="PTHR23521:SF2">
    <property type="entry name" value="TRANSPORTER MFS SUPERFAMILY"/>
    <property type="match status" value="1"/>
</dbReference>
<feature type="domain" description="Major facilitator superfamily (MFS) profile" evidence="7">
    <location>
        <begin position="1"/>
        <end position="306"/>
    </location>
</feature>
<evidence type="ECO:0000256" key="4">
    <source>
        <dbReference type="ARBA" id="ARBA00022989"/>
    </source>
</evidence>
<dbReference type="PANTHER" id="PTHR23521">
    <property type="entry name" value="TRANSPORTER MFS SUPERFAMILY"/>
    <property type="match status" value="1"/>
</dbReference>
<comment type="caution">
    <text evidence="8">The sequence shown here is derived from an EMBL/GenBank/DDBJ whole genome shotgun (WGS) entry which is preliminary data.</text>
</comment>
<dbReference type="GO" id="GO:0022857">
    <property type="term" value="F:transmembrane transporter activity"/>
    <property type="evidence" value="ECO:0007669"/>
    <property type="project" value="InterPro"/>
</dbReference>
<dbReference type="PROSITE" id="PS50850">
    <property type="entry name" value="MFS"/>
    <property type="match status" value="1"/>
</dbReference>
<evidence type="ECO:0000256" key="3">
    <source>
        <dbReference type="ARBA" id="ARBA00022692"/>
    </source>
</evidence>
<keyword evidence="9" id="KW-1185">Reference proteome</keyword>
<protein>
    <submittedName>
        <fullName evidence="8">MFS transporter</fullName>
    </submittedName>
</protein>
<evidence type="ECO:0000313" key="8">
    <source>
        <dbReference type="EMBL" id="GFZ84270.1"/>
    </source>
</evidence>
<dbReference type="InterPro" id="IPR020846">
    <property type="entry name" value="MFS_dom"/>
</dbReference>
<comment type="subcellular location">
    <subcellularLocation>
        <location evidence="1">Cell membrane</location>
        <topology evidence="1">Multi-pass membrane protein</topology>
    </subcellularLocation>
</comment>
<feature type="transmembrane region" description="Helical" evidence="6">
    <location>
        <begin position="252"/>
        <end position="275"/>
    </location>
</feature>
<feature type="transmembrane region" description="Helical" evidence="6">
    <location>
        <begin position="12"/>
        <end position="33"/>
    </location>
</feature>
<sequence>MLVIISFSLFPFWQALWFWFMLRVTVGIGDQMLHFGIQTWITTTTPKEIRGRRVAYYGMFFGLGFAIGPVMTRFLEVHIALPFILSAILSALVWSLMLFVRNEMPEEGSQELHRANSVHRFVQTLKIAWVALLPGFAYGFLESALHSIFPVYGLRIGHNINLLSFIIPCFALGSLITQIPLGILSDRIGRRKTLLYILSGAMITFAAAAFFEQSALALFAAFTIAGMLVGSLYSLGMAFMTDMLPSSLLPSGNILISILFSIGSISGPFLSGLFLDLLPDASFFILIASMLFIVFLSILFAKQKPVS</sequence>
<dbReference type="InterPro" id="IPR011701">
    <property type="entry name" value="MFS"/>
</dbReference>
<dbReference type="EMBL" id="BMEV01000056">
    <property type="protein sequence ID" value="GFZ84270.1"/>
    <property type="molecule type" value="Genomic_DNA"/>
</dbReference>
<feature type="transmembrane region" description="Helical" evidence="6">
    <location>
        <begin position="281"/>
        <end position="301"/>
    </location>
</feature>
<evidence type="ECO:0000256" key="6">
    <source>
        <dbReference type="SAM" id="Phobius"/>
    </source>
</evidence>
<dbReference type="AlphaFoldDB" id="A0A8J2TPZ0"/>
<feature type="transmembrane region" description="Helical" evidence="6">
    <location>
        <begin position="193"/>
        <end position="211"/>
    </location>
</feature>
<dbReference type="InterPro" id="IPR036259">
    <property type="entry name" value="MFS_trans_sf"/>
</dbReference>
<dbReference type="Pfam" id="PF07690">
    <property type="entry name" value="MFS_1"/>
    <property type="match status" value="1"/>
</dbReference>
<keyword evidence="5 6" id="KW-0472">Membrane</keyword>
<keyword evidence="2" id="KW-0813">Transport</keyword>